<dbReference type="AlphaFoldDB" id="A0A3Q0R7P0"/>
<name>A0A3Q0R7P0_AMPCI</name>
<dbReference type="GO" id="GO:0045505">
    <property type="term" value="F:dynein intermediate chain binding"/>
    <property type="evidence" value="ECO:0007669"/>
    <property type="project" value="InterPro"/>
</dbReference>
<dbReference type="InterPro" id="IPR035699">
    <property type="entry name" value="AAA_6"/>
</dbReference>
<dbReference type="GO" id="GO:0030317">
    <property type="term" value="P:flagellated sperm motility"/>
    <property type="evidence" value="ECO:0007669"/>
    <property type="project" value="TreeGrafter"/>
</dbReference>
<evidence type="ECO:0000313" key="2">
    <source>
        <dbReference type="Ensembl" id="ENSACIP00000005170.1"/>
    </source>
</evidence>
<dbReference type="GO" id="GO:0036126">
    <property type="term" value="C:sperm flagellum"/>
    <property type="evidence" value="ECO:0007669"/>
    <property type="project" value="TreeGrafter"/>
</dbReference>
<dbReference type="Gene3D" id="3.40.50.300">
    <property type="entry name" value="P-loop containing nucleotide triphosphate hydrolases"/>
    <property type="match status" value="1"/>
</dbReference>
<dbReference type="GeneTree" id="ENSGT00940000167693"/>
<dbReference type="Pfam" id="PF12774">
    <property type="entry name" value="AAA_6"/>
    <property type="match status" value="1"/>
</dbReference>
<dbReference type="GO" id="GO:0005524">
    <property type="term" value="F:ATP binding"/>
    <property type="evidence" value="ECO:0007669"/>
    <property type="project" value="InterPro"/>
</dbReference>
<accession>A0A3Q0R7P0</accession>
<dbReference type="SUPFAM" id="SSF52540">
    <property type="entry name" value="P-loop containing nucleoside triphosphate hydrolases"/>
    <property type="match status" value="1"/>
</dbReference>
<dbReference type="STRING" id="61819.ENSACIP00000005170"/>
<protein>
    <recommendedName>
        <fullName evidence="1">Dynein heavy chain hydrolytic ATP-binding dynein motor region domain-containing protein</fullName>
    </recommendedName>
</protein>
<dbReference type="OMA" id="ANAVEYE"/>
<dbReference type="GO" id="GO:0008569">
    <property type="term" value="F:minus-end-directed microtubule motor activity"/>
    <property type="evidence" value="ECO:0007669"/>
    <property type="project" value="TreeGrafter"/>
</dbReference>
<dbReference type="PANTHER" id="PTHR10676">
    <property type="entry name" value="DYNEIN HEAVY CHAIN FAMILY PROTEIN"/>
    <property type="match status" value="1"/>
</dbReference>
<dbReference type="InterPro" id="IPR027417">
    <property type="entry name" value="P-loop_NTPase"/>
</dbReference>
<reference evidence="2" key="2">
    <citation type="submission" date="2025-09" db="UniProtKB">
        <authorList>
            <consortium name="Ensembl"/>
        </authorList>
    </citation>
    <scope>IDENTIFICATION</scope>
</reference>
<keyword evidence="3" id="KW-1185">Reference proteome</keyword>
<reference evidence="2" key="1">
    <citation type="submission" date="2025-08" db="UniProtKB">
        <authorList>
            <consortium name="Ensembl"/>
        </authorList>
    </citation>
    <scope>IDENTIFICATION</scope>
</reference>
<dbReference type="Ensembl" id="ENSACIT00000005333.1">
    <property type="protein sequence ID" value="ENSACIP00000005170.1"/>
    <property type="gene ID" value="ENSACIG00000004091.1"/>
</dbReference>
<organism evidence="2 3">
    <name type="scientific">Amphilophus citrinellus</name>
    <name type="common">Midas cichlid</name>
    <name type="synonym">Cichlasoma citrinellum</name>
    <dbReference type="NCBI Taxonomy" id="61819"/>
    <lineage>
        <taxon>Eukaryota</taxon>
        <taxon>Metazoa</taxon>
        <taxon>Chordata</taxon>
        <taxon>Craniata</taxon>
        <taxon>Vertebrata</taxon>
        <taxon>Euteleostomi</taxon>
        <taxon>Actinopterygii</taxon>
        <taxon>Neopterygii</taxon>
        <taxon>Teleostei</taxon>
        <taxon>Neoteleostei</taxon>
        <taxon>Acanthomorphata</taxon>
        <taxon>Ovalentaria</taxon>
        <taxon>Cichlomorphae</taxon>
        <taxon>Cichliformes</taxon>
        <taxon>Cichlidae</taxon>
        <taxon>New World cichlids</taxon>
        <taxon>Cichlasomatinae</taxon>
        <taxon>Heroini</taxon>
        <taxon>Amphilophus</taxon>
    </lineage>
</organism>
<proteinExistence type="predicted"/>
<evidence type="ECO:0000259" key="1">
    <source>
        <dbReference type="Pfam" id="PF12774"/>
    </source>
</evidence>
<dbReference type="InterPro" id="IPR026983">
    <property type="entry name" value="DHC"/>
</dbReference>
<evidence type="ECO:0000313" key="3">
    <source>
        <dbReference type="Proteomes" id="UP000261340"/>
    </source>
</evidence>
<dbReference type="Proteomes" id="UP000261340">
    <property type="component" value="Unplaced"/>
</dbReference>
<sequence length="293" mass="33265">MKPFEEDGKKTEKASKSHRCYLTVVQSLMEEEAIVRAVLSVLLPDMKASQFYTLFKEAFPIACQFPLVQQYIEEDEKNQLEAAVREELQEKHFYCDADIICSALTLYQTMKSSQAVMLIGPSGSGKTTCYSALAGAFNSLAAKTVEERDKDNMIERGSPQLFGCFCEKRGWQDGALTKVLRDSERHEHTLKWLVMDGEPVGQPCWLDYLTTLCSSQDAFLCLSSGETLLSQSKLKLLMEITDLRDASPSVVTRCSLVYFTGNDLWKSVWKREMNTLSLNHKLDHRIMELMSSY</sequence>
<dbReference type="GO" id="GO:0051959">
    <property type="term" value="F:dynein light intermediate chain binding"/>
    <property type="evidence" value="ECO:0007669"/>
    <property type="project" value="InterPro"/>
</dbReference>
<dbReference type="PANTHER" id="PTHR10676:SF359">
    <property type="entry name" value="DYNEIN HEAVY CHAIN DOMAIN-CONTAINING PROTEIN 1"/>
    <property type="match status" value="1"/>
</dbReference>
<dbReference type="GO" id="GO:0036156">
    <property type="term" value="C:inner dynein arm"/>
    <property type="evidence" value="ECO:0007669"/>
    <property type="project" value="TreeGrafter"/>
</dbReference>
<feature type="domain" description="Dynein heavy chain hydrolytic ATP-binding dynein motor region" evidence="1">
    <location>
        <begin position="27"/>
        <end position="127"/>
    </location>
</feature>